<dbReference type="RefSeq" id="WP_307478183.1">
    <property type="nucleotide sequence ID" value="NZ_JAUSUB010000027.1"/>
</dbReference>
<accession>A0ABU0AN79</accession>
<name>A0ABU0AN79_9BACI</name>
<feature type="transmembrane region" description="Helical" evidence="1">
    <location>
        <begin position="40"/>
        <end position="58"/>
    </location>
</feature>
<gene>
    <name evidence="2" type="ORF">J2S17_004636</name>
</gene>
<keyword evidence="1" id="KW-0472">Membrane</keyword>
<dbReference type="Proteomes" id="UP001238088">
    <property type="component" value="Unassembled WGS sequence"/>
</dbReference>
<proteinExistence type="predicted"/>
<sequence>MIKFIAVVFGLVGLLLTINLLFSFLYILSKSAGKGLYRWIVYDTEFLMILASPFFGLTELVASHVYKRFNWFNSRLLLVLYAFVLMVLTIIIFLICDHFLGMM</sequence>
<keyword evidence="1" id="KW-0812">Transmembrane</keyword>
<keyword evidence="3" id="KW-1185">Reference proteome</keyword>
<evidence type="ECO:0000313" key="2">
    <source>
        <dbReference type="EMBL" id="MDQ0272743.1"/>
    </source>
</evidence>
<comment type="caution">
    <text evidence="2">The sequence shown here is derived from an EMBL/GenBank/DDBJ whole genome shotgun (WGS) entry which is preliminary data.</text>
</comment>
<evidence type="ECO:0000313" key="3">
    <source>
        <dbReference type="Proteomes" id="UP001238088"/>
    </source>
</evidence>
<evidence type="ECO:0000256" key="1">
    <source>
        <dbReference type="SAM" id="Phobius"/>
    </source>
</evidence>
<dbReference type="EMBL" id="JAUSUB010000027">
    <property type="protein sequence ID" value="MDQ0272743.1"/>
    <property type="molecule type" value="Genomic_DNA"/>
</dbReference>
<feature type="transmembrane region" description="Helical" evidence="1">
    <location>
        <begin position="78"/>
        <end position="100"/>
    </location>
</feature>
<keyword evidence="1" id="KW-1133">Transmembrane helix</keyword>
<feature type="transmembrane region" description="Helical" evidence="1">
    <location>
        <begin position="6"/>
        <end position="28"/>
    </location>
</feature>
<protein>
    <submittedName>
        <fullName evidence="2">Phosphoglycerol transferase MdoB-like AlkP superfamily enzyme</fullName>
    </submittedName>
</protein>
<reference evidence="2 3" key="1">
    <citation type="submission" date="2023-07" db="EMBL/GenBank/DDBJ databases">
        <title>Genomic Encyclopedia of Type Strains, Phase IV (KMG-IV): sequencing the most valuable type-strain genomes for metagenomic binning, comparative biology and taxonomic classification.</title>
        <authorList>
            <person name="Goeker M."/>
        </authorList>
    </citation>
    <scope>NUCLEOTIDE SEQUENCE [LARGE SCALE GENOMIC DNA]</scope>
    <source>
        <strain evidence="2 3">DSM 23494</strain>
    </source>
</reference>
<organism evidence="2 3">
    <name type="scientific">Cytobacillus purgationiresistens</name>
    <dbReference type="NCBI Taxonomy" id="863449"/>
    <lineage>
        <taxon>Bacteria</taxon>
        <taxon>Bacillati</taxon>
        <taxon>Bacillota</taxon>
        <taxon>Bacilli</taxon>
        <taxon>Bacillales</taxon>
        <taxon>Bacillaceae</taxon>
        <taxon>Cytobacillus</taxon>
    </lineage>
</organism>